<evidence type="ECO:0000256" key="5">
    <source>
        <dbReference type="ARBA" id="ARBA00023172"/>
    </source>
</evidence>
<dbReference type="InterPro" id="IPR003717">
    <property type="entry name" value="RecO"/>
</dbReference>
<dbReference type="InterPro" id="IPR012340">
    <property type="entry name" value="NA-bd_OB-fold"/>
</dbReference>
<evidence type="ECO:0000256" key="1">
    <source>
        <dbReference type="ARBA" id="ARBA00003065"/>
    </source>
</evidence>
<dbReference type="SUPFAM" id="SSF57863">
    <property type="entry name" value="ArfGap/RecO-like zinc finger"/>
    <property type="match status" value="1"/>
</dbReference>
<keyword evidence="5 8" id="KW-0233">DNA recombination</keyword>
<proteinExistence type="inferred from homology"/>
<dbReference type="Proteomes" id="UP001595823">
    <property type="component" value="Unassembled WGS sequence"/>
</dbReference>
<keyword evidence="4 8" id="KW-0227">DNA damage</keyword>
<dbReference type="SUPFAM" id="SSF50249">
    <property type="entry name" value="Nucleic acid-binding proteins"/>
    <property type="match status" value="1"/>
</dbReference>
<evidence type="ECO:0000256" key="2">
    <source>
        <dbReference type="ARBA" id="ARBA00007452"/>
    </source>
</evidence>
<dbReference type="InterPro" id="IPR042242">
    <property type="entry name" value="RecO_C"/>
</dbReference>
<dbReference type="Gene3D" id="6.20.220.20">
    <property type="entry name" value="Recombination protein O, zinc-binding domain"/>
    <property type="match status" value="1"/>
</dbReference>
<keyword evidence="11" id="KW-1185">Reference proteome</keyword>
<evidence type="ECO:0000313" key="10">
    <source>
        <dbReference type="EMBL" id="MFC4333630.1"/>
    </source>
</evidence>
<evidence type="ECO:0000256" key="6">
    <source>
        <dbReference type="ARBA" id="ARBA00023204"/>
    </source>
</evidence>
<evidence type="ECO:0000259" key="9">
    <source>
        <dbReference type="Pfam" id="PF11967"/>
    </source>
</evidence>
<organism evidence="10 11">
    <name type="scientific">Salininema proteolyticum</name>
    <dbReference type="NCBI Taxonomy" id="1607685"/>
    <lineage>
        <taxon>Bacteria</taxon>
        <taxon>Bacillati</taxon>
        <taxon>Actinomycetota</taxon>
        <taxon>Actinomycetes</taxon>
        <taxon>Glycomycetales</taxon>
        <taxon>Glycomycetaceae</taxon>
        <taxon>Salininema</taxon>
    </lineage>
</organism>
<comment type="caution">
    <text evidence="10">The sequence shown here is derived from an EMBL/GenBank/DDBJ whole genome shotgun (WGS) entry which is preliminary data.</text>
</comment>
<evidence type="ECO:0000256" key="8">
    <source>
        <dbReference type="HAMAP-Rule" id="MF_00201"/>
    </source>
</evidence>
<comment type="function">
    <text evidence="1 8">Involved in DNA repair and RecF pathway recombination.</text>
</comment>
<dbReference type="HAMAP" id="MF_00201">
    <property type="entry name" value="RecO"/>
    <property type="match status" value="1"/>
</dbReference>
<dbReference type="EMBL" id="JBHSDK010000001">
    <property type="protein sequence ID" value="MFC4333630.1"/>
    <property type="molecule type" value="Genomic_DNA"/>
</dbReference>
<comment type="similarity">
    <text evidence="2 8">Belongs to the RecO family.</text>
</comment>
<dbReference type="Pfam" id="PF11967">
    <property type="entry name" value="RecO_N"/>
    <property type="match status" value="1"/>
</dbReference>
<evidence type="ECO:0000256" key="7">
    <source>
        <dbReference type="ARBA" id="ARBA00033409"/>
    </source>
</evidence>
<dbReference type="PANTHER" id="PTHR33991">
    <property type="entry name" value="DNA REPAIR PROTEIN RECO"/>
    <property type="match status" value="1"/>
</dbReference>
<dbReference type="PANTHER" id="PTHR33991:SF1">
    <property type="entry name" value="DNA REPAIR PROTEIN RECO"/>
    <property type="match status" value="1"/>
</dbReference>
<reference evidence="11" key="1">
    <citation type="journal article" date="2019" name="Int. J. Syst. Evol. Microbiol.">
        <title>The Global Catalogue of Microorganisms (GCM) 10K type strain sequencing project: providing services to taxonomists for standard genome sequencing and annotation.</title>
        <authorList>
            <consortium name="The Broad Institute Genomics Platform"/>
            <consortium name="The Broad Institute Genome Sequencing Center for Infectious Disease"/>
            <person name="Wu L."/>
            <person name="Ma J."/>
        </authorList>
    </citation>
    <scope>NUCLEOTIDE SEQUENCE [LARGE SCALE GENOMIC DNA]</scope>
    <source>
        <strain evidence="11">IBRC-M 10908</strain>
    </source>
</reference>
<gene>
    <name evidence="8 10" type="primary">recO</name>
    <name evidence="10" type="ORF">ACFPET_00250</name>
</gene>
<sequence length="251" mass="27287">MALGSRRLLRDDALVLRSYKLGEADMIVSFFGREMGRFRAVAKGLRRTSSKFGSRLAPFNHVDLQLIEGRGDLHTVSQAVGVRLNSGAISERWEGYTVACVVSEATERLVPEDGQADLDVFQLAVGAVRALSETDIHPPLIRDSYLLRGMRAAGWAPSLGECAVCGLEGDHRAFAVAAGGSVCDDCRPGQAVIPTPGAHVLMRSLDDGDWRTAHRSTPSERREVAGLVAAHFQWHSQRQLSTLRYVQPAPG</sequence>
<name>A0ABV8TSA8_9ACTN</name>
<evidence type="ECO:0000256" key="4">
    <source>
        <dbReference type="ARBA" id="ARBA00022763"/>
    </source>
</evidence>
<dbReference type="Pfam" id="PF02565">
    <property type="entry name" value="RecO_C"/>
    <property type="match status" value="1"/>
</dbReference>
<dbReference type="Gene3D" id="1.20.1440.120">
    <property type="entry name" value="Recombination protein O, C-terminal domain"/>
    <property type="match status" value="1"/>
</dbReference>
<dbReference type="RefSeq" id="WP_380617369.1">
    <property type="nucleotide sequence ID" value="NZ_JBHSDK010000001.1"/>
</dbReference>
<dbReference type="Gene3D" id="2.40.50.140">
    <property type="entry name" value="Nucleic acid-binding proteins"/>
    <property type="match status" value="1"/>
</dbReference>
<feature type="domain" description="DNA replication/recombination mediator RecO N-terminal" evidence="9">
    <location>
        <begin position="9"/>
        <end position="82"/>
    </location>
</feature>
<dbReference type="InterPro" id="IPR022572">
    <property type="entry name" value="DNA_rep/recomb_RecO_N"/>
</dbReference>
<evidence type="ECO:0000256" key="3">
    <source>
        <dbReference type="ARBA" id="ARBA00021310"/>
    </source>
</evidence>
<dbReference type="NCBIfam" id="TIGR00613">
    <property type="entry name" value="reco"/>
    <property type="match status" value="1"/>
</dbReference>
<protein>
    <recommendedName>
        <fullName evidence="3 8">DNA repair protein RecO</fullName>
    </recommendedName>
    <alternativeName>
        <fullName evidence="7 8">Recombination protein O</fullName>
    </alternativeName>
</protein>
<evidence type="ECO:0000313" key="11">
    <source>
        <dbReference type="Proteomes" id="UP001595823"/>
    </source>
</evidence>
<keyword evidence="6 8" id="KW-0234">DNA repair</keyword>
<dbReference type="InterPro" id="IPR037278">
    <property type="entry name" value="ARFGAP/RecO"/>
</dbReference>
<accession>A0ABV8TSA8</accession>